<organism evidence="1 2">
    <name type="scientific">Aureicoccus marinus</name>
    <dbReference type="NCBI Taxonomy" id="754435"/>
    <lineage>
        <taxon>Bacteria</taxon>
        <taxon>Pseudomonadati</taxon>
        <taxon>Bacteroidota</taxon>
        <taxon>Flavobacteriia</taxon>
        <taxon>Flavobacteriales</taxon>
        <taxon>Flavobacteriaceae</taxon>
        <taxon>Aureicoccus</taxon>
    </lineage>
</organism>
<sequence length="181" mass="20643">MKKVLFFLVALIAVLAIFAVINNRETSNDFLDEELAEIESLIEKRKVRNTAVSEADVAWHLDHMLLVVNRLYDALENSNPEDFESELNASRLVVFTTGIIPRGRAQATDEVRPPEVIEKSDIEAQLSKAKERIAKLKDLDEKAYTKHPVFGMIDRGQTQRLMKVHTRHHLKIVRDILKSGS</sequence>
<dbReference type="AlphaFoldDB" id="A0A2S7TA42"/>
<dbReference type="Pfam" id="PF07606">
    <property type="entry name" value="DUF1569"/>
    <property type="match status" value="1"/>
</dbReference>
<proteinExistence type="predicted"/>
<dbReference type="SUPFAM" id="SSF109854">
    <property type="entry name" value="DinB/YfiT-like putative metalloenzymes"/>
    <property type="match status" value="1"/>
</dbReference>
<evidence type="ECO:0000313" key="2">
    <source>
        <dbReference type="Proteomes" id="UP000239366"/>
    </source>
</evidence>
<protein>
    <recommendedName>
        <fullName evidence="3">DUF1569 domain-containing protein</fullName>
    </recommendedName>
</protein>
<evidence type="ECO:0000313" key="1">
    <source>
        <dbReference type="EMBL" id="PQJ16418.1"/>
    </source>
</evidence>
<evidence type="ECO:0008006" key="3">
    <source>
        <dbReference type="Google" id="ProtNLM"/>
    </source>
</evidence>
<dbReference type="Gene3D" id="1.20.120.450">
    <property type="entry name" value="dinb family like domain"/>
    <property type="match status" value="1"/>
</dbReference>
<dbReference type="OrthoDB" id="981199at2"/>
<comment type="caution">
    <text evidence="1">The sequence shown here is derived from an EMBL/GenBank/DDBJ whole genome shotgun (WGS) entry which is preliminary data.</text>
</comment>
<accession>A0A2S7TA42</accession>
<dbReference type="InterPro" id="IPR011463">
    <property type="entry name" value="DUF1569"/>
</dbReference>
<dbReference type="Proteomes" id="UP000239366">
    <property type="component" value="Unassembled WGS sequence"/>
</dbReference>
<name>A0A2S7TA42_9FLAO</name>
<reference evidence="2" key="1">
    <citation type="submission" date="2016-11" db="EMBL/GenBank/DDBJ databases">
        <title>Trade-off between light-utilization and light-protection in marine flavobacteria.</title>
        <authorList>
            <person name="Kumagai Y."/>
            <person name="Yoshizawa S."/>
            <person name="Kogure K."/>
        </authorList>
    </citation>
    <scope>NUCLEOTIDE SEQUENCE [LARGE SCALE GENOMIC DNA]</scope>
    <source>
        <strain evidence="2">SG-18</strain>
    </source>
</reference>
<keyword evidence="2" id="KW-1185">Reference proteome</keyword>
<dbReference type="EMBL" id="MQVX01000001">
    <property type="protein sequence ID" value="PQJ16418.1"/>
    <property type="molecule type" value="Genomic_DNA"/>
</dbReference>
<gene>
    <name evidence="1" type="ORF">BST99_12445</name>
</gene>
<dbReference type="RefSeq" id="WP_105002091.1">
    <property type="nucleotide sequence ID" value="NZ_MQVX01000001.1"/>
</dbReference>
<dbReference type="InterPro" id="IPR034660">
    <property type="entry name" value="DinB/YfiT-like"/>
</dbReference>